<evidence type="ECO:0000256" key="6">
    <source>
        <dbReference type="PROSITE-ProRule" id="PRU01016"/>
    </source>
</evidence>
<protein>
    <recommendedName>
        <fullName evidence="1">DNA (cytosine-5-)-methyltransferase</fullName>
        <ecNumber evidence="1">2.1.1.37</ecNumber>
    </recommendedName>
</protein>
<evidence type="ECO:0000256" key="1">
    <source>
        <dbReference type="ARBA" id="ARBA00011975"/>
    </source>
</evidence>
<comment type="similarity">
    <text evidence="6">Belongs to the class I-like SAM-binding methyltransferase superfamily. C5-methyltransferase family.</text>
</comment>
<evidence type="ECO:0000256" key="3">
    <source>
        <dbReference type="ARBA" id="ARBA00022679"/>
    </source>
</evidence>
<dbReference type="Pfam" id="PF00145">
    <property type="entry name" value="DNA_methylase"/>
    <property type="match status" value="2"/>
</dbReference>
<dbReference type="InterPro" id="IPR001525">
    <property type="entry name" value="C5_MeTfrase"/>
</dbReference>
<dbReference type="PANTHER" id="PTHR10629">
    <property type="entry name" value="CYTOSINE-SPECIFIC METHYLTRANSFERASE"/>
    <property type="match status" value="1"/>
</dbReference>
<comment type="caution">
    <text evidence="7">The sequence shown here is derived from an EMBL/GenBank/DDBJ whole genome shotgun (WGS) entry which is preliminary data.</text>
</comment>
<proteinExistence type="inferred from homology"/>
<keyword evidence="8" id="KW-1185">Reference proteome</keyword>
<evidence type="ECO:0000256" key="2">
    <source>
        <dbReference type="ARBA" id="ARBA00022603"/>
    </source>
</evidence>
<dbReference type="EMBL" id="BAAAQN010000012">
    <property type="protein sequence ID" value="GAA2026765.1"/>
    <property type="molecule type" value="Genomic_DNA"/>
</dbReference>
<dbReference type="Pfam" id="PF19866">
    <property type="entry name" value="DUF6339"/>
    <property type="match status" value="1"/>
</dbReference>
<comment type="caution">
    <text evidence="6">Lacks conserved residue(s) required for the propagation of feature annotation.</text>
</comment>
<evidence type="ECO:0000256" key="5">
    <source>
        <dbReference type="ARBA" id="ARBA00022747"/>
    </source>
</evidence>
<evidence type="ECO:0000313" key="8">
    <source>
        <dbReference type="Proteomes" id="UP001500751"/>
    </source>
</evidence>
<dbReference type="RefSeq" id="WP_344665863.1">
    <property type="nucleotide sequence ID" value="NZ_BAAAQN010000012.1"/>
</dbReference>
<name>A0ABN2U0M2_9ACTN</name>
<dbReference type="InterPro" id="IPR029063">
    <property type="entry name" value="SAM-dependent_MTases_sf"/>
</dbReference>
<reference evidence="8" key="1">
    <citation type="journal article" date="2019" name="Int. J. Syst. Evol. Microbiol.">
        <title>The Global Catalogue of Microorganisms (GCM) 10K type strain sequencing project: providing services to taxonomists for standard genome sequencing and annotation.</title>
        <authorList>
            <consortium name="The Broad Institute Genomics Platform"/>
            <consortium name="The Broad Institute Genome Sequencing Center for Infectious Disease"/>
            <person name="Wu L."/>
            <person name="Ma J."/>
        </authorList>
    </citation>
    <scope>NUCLEOTIDE SEQUENCE [LARGE SCALE GENOMIC DNA]</scope>
    <source>
        <strain evidence="8">JCM 16014</strain>
    </source>
</reference>
<dbReference type="SUPFAM" id="SSF53335">
    <property type="entry name" value="S-adenosyl-L-methionine-dependent methyltransferases"/>
    <property type="match status" value="1"/>
</dbReference>
<dbReference type="EC" id="2.1.1.37" evidence="1"/>
<dbReference type="InterPro" id="IPR050390">
    <property type="entry name" value="C5-Methyltransferase"/>
</dbReference>
<keyword evidence="3 6" id="KW-0808">Transferase</keyword>
<organism evidence="7 8">
    <name type="scientific">Catenulispora yoronensis</name>
    <dbReference type="NCBI Taxonomy" id="450799"/>
    <lineage>
        <taxon>Bacteria</taxon>
        <taxon>Bacillati</taxon>
        <taxon>Actinomycetota</taxon>
        <taxon>Actinomycetes</taxon>
        <taxon>Catenulisporales</taxon>
        <taxon>Catenulisporaceae</taxon>
        <taxon>Catenulispora</taxon>
    </lineage>
</organism>
<keyword evidence="4 6" id="KW-0949">S-adenosyl-L-methionine</keyword>
<dbReference type="PROSITE" id="PS51679">
    <property type="entry name" value="SAM_MT_C5"/>
    <property type="match status" value="1"/>
</dbReference>
<dbReference type="PANTHER" id="PTHR10629:SF52">
    <property type="entry name" value="DNA (CYTOSINE-5)-METHYLTRANSFERASE 1"/>
    <property type="match status" value="1"/>
</dbReference>
<keyword evidence="2 6" id="KW-0489">Methyltransferase</keyword>
<accession>A0ABN2U0M2</accession>
<sequence>MGFLYPRLLAGEAKPIFASYDGLSVEDLRDRARTGHPSAVYVATGGDRVSEARLKEIGLSVEGLAREAGFPTGTTRADNAEFDIALARLLHVEMGLAPAEASSRDLWTFLSMVLLPHVAYWRYPKPTGDRVLGSDLTRHVFGRLWWRAQLVHSPEETDPYSALRILGEGDFDQIYGRRAALGGSPHMVKAILRVWDDVDLAGLNRRRTLADFLMRLTRLAPFVSFDAVERDALEAEFRAVAQETVAALRQEAGGVVPAPVAVGRGHVLEAMIVSQPALPLLPVGTDSPSLGTLGTLGSAAEAPSGASPRRFTSVEICSGPGAQAFGLEQAGFDPVLLLDAKPQACETIRLNRPKWDVRCEDVLGFDPRGVPKTLEVDLLSGGLPRIGSAAKANTDDETPEKEVLAAAVALVGVIGPKAVLFENLPELAEGDALEPWRAWIRKELEHFGYQTFWRVLNAADFGVAQNRRCGFLVALPEPYHSVFSWPEPLPGAPRTVGDVLAGSMAANGWPGAGPWAEHAGRVGPALVGGSDRRGGADLGPTGSKRAWFALGVDGSSLGDSVPGPDFPLDGVPKLTNMQVARLQAFPEQWLFAGGKTSVYRQIGHAMPPPLATAVGLAIAAALTARITP</sequence>
<evidence type="ECO:0000313" key="7">
    <source>
        <dbReference type="EMBL" id="GAA2026765.1"/>
    </source>
</evidence>
<gene>
    <name evidence="7" type="ORF">GCM10009839_26610</name>
</gene>
<dbReference type="Proteomes" id="UP001500751">
    <property type="component" value="Unassembled WGS sequence"/>
</dbReference>
<dbReference type="Gene3D" id="3.90.120.10">
    <property type="entry name" value="DNA Methylase, subunit A, domain 2"/>
    <property type="match status" value="1"/>
</dbReference>
<evidence type="ECO:0000256" key="4">
    <source>
        <dbReference type="ARBA" id="ARBA00022691"/>
    </source>
</evidence>
<dbReference type="Gene3D" id="3.40.50.150">
    <property type="entry name" value="Vaccinia Virus protein VP39"/>
    <property type="match status" value="1"/>
</dbReference>
<dbReference type="InterPro" id="IPR045920">
    <property type="entry name" value="DUF6339"/>
</dbReference>
<keyword evidence="5" id="KW-0680">Restriction system</keyword>